<dbReference type="InterPro" id="IPR002125">
    <property type="entry name" value="CMP_dCMP_dom"/>
</dbReference>
<dbReference type="AlphaFoldDB" id="A0A1B6DB74"/>
<evidence type="ECO:0000259" key="14">
    <source>
        <dbReference type="PROSITE" id="PS51747"/>
    </source>
</evidence>
<feature type="domain" description="CMP/dCMP-type deaminase" evidence="14">
    <location>
        <begin position="14"/>
        <end position="143"/>
    </location>
</feature>
<comment type="cofactor">
    <cofactor evidence="1 12 13">
        <name>Zn(2+)</name>
        <dbReference type="ChEBI" id="CHEBI:29105"/>
    </cofactor>
</comment>
<dbReference type="EMBL" id="GEDC01014406">
    <property type="protein sequence ID" value="JAS22892.1"/>
    <property type="molecule type" value="Transcribed_RNA"/>
</dbReference>
<dbReference type="NCBIfam" id="TIGR01354">
    <property type="entry name" value="cyt_deam_tetra"/>
    <property type="match status" value="1"/>
</dbReference>
<evidence type="ECO:0000256" key="9">
    <source>
        <dbReference type="ARBA" id="ARBA00049558"/>
    </source>
</evidence>
<gene>
    <name evidence="15" type="ORF">g.7962</name>
</gene>
<comment type="catalytic activity">
    <reaction evidence="9 13">
        <text>cytidine + H2O + H(+) = uridine + NH4(+)</text>
        <dbReference type="Rhea" id="RHEA:16069"/>
        <dbReference type="ChEBI" id="CHEBI:15377"/>
        <dbReference type="ChEBI" id="CHEBI:15378"/>
        <dbReference type="ChEBI" id="CHEBI:16704"/>
        <dbReference type="ChEBI" id="CHEBI:17562"/>
        <dbReference type="ChEBI" id="CHEBI:28938"/>
        <dbReference type="EC" id="3.5.4.5"/>
    </reaction>
</comment>
<protein>
    <recommendedName>
        <fullName evidence="4 13">Cytidine deaminase</fullName>
        <ecNumber evidence="4 13">3.5.4.5</ecNumber>
    </recommendedName>
    <alternativeName>
        <fullName evidence="8 13">Cytidine aminohydrolase</fullName>
    </alternativeName>
</protein>
<dbReference type="SUPFAM" id="SSF53927">
    <property type="entry name" value="Cytidine deaminase-like"/>
    <property type="match status" value="1"/>
</dbReference>
<evidence type="ECO:0000313" key="15">
    <source>
        <dbReference type="EMBL" id="JAS22892.1"/>
    </source>
</evidence>
<evidence type="ECO:0000256" key="4">
    <source>
        <dbReference type="ARBA" id="ARBA00012783"/>
    </source>
</evidence>
<evidence type="ECO:0000256" key="11">
    <source>
        <dbReference type="PIRSR" id="PIRSR606262-2"/>
    </source>
</evidence>
<dbReference type="GO" id="GO:0004126">
    <property type="term" value="F:cytidine deaminase activity"/>
    <property type="evidence" value="ECO:0007669"/>
    <property type="project" value="UniProtKB-UniRule"/>
</dbReference>
<organism evidence="15">
    <name type="scientific">Clastoptera arizonana</name>
    <name type="common">Arizona spittle bug</name>
    <dbReference type="NCBI Taxonomy" id="38151"/>
    <lineage>
        <taxon>Eukaryota</taxon>
        <taxon>Metazoa</taxon>
        <taxon>Ecdysozoa</taxon>
        <taxon>Arthropoda</taxon>
        <taxon>Hexapoda</taxon>
        <taxon>Insecta</taxon>
        <taxon>Pterygota</taxon>
        <taxon>Neoptera</taxon>
        <taxon>Paraneoptera</taxon>
        <taxon>Hemiptera</taxon>
        <taxon>Auchenorrhyncha</taxon>
        <taxon>Cercopoidea</taxon>
        <taxon>Clastopteridae</taxon>
        <taxon>Clastoptera</taxon>
    </lineage>
</organism>
<evidence type="ECO:0000256" key="10">
    <source>
        <dbReference type="PIRSR" id="PIRSR606262-1"/>
    </source>
</evidence>
<comment type="similarity">
    <text evidence="3 13">Belongs to the cytidine and deoxycytidylate deaminase family.</text>
</comment>
<reference evidence="15" key="1">
    <citation type="submission" date="2015-12" db="EMBL/GenBank/DDBJ databases">
        <title>De novo transcriptome assembly of four potential Pierce s Disease insect vectors from Arizona vineyards.</title>
        <authorList>
            <person name="Tassone E.E."/>
        </authorList>
    </citation>
    <scope>NUCLEOTIDE SEQUENCE</scope>
</reference>
<dbReference type="FunFam" id="3.40.140.10:FF:000008">
    <property type="entry name" value="Cytidine deaminase"/>
    <property type="match status" value="1"/>
</dbReference>
<dbReference type="Gene3D" id="3.40.140.10">
    <property type="entry name" value="Cytidine Deaminase, domain 2"/>
    <property type="match status" value="1"/>
</dbReference>
<dbReference type="InterPro" id="IPR050202">
    <property type="entry name" value="Cyt/Deoxycyt_deaminase"/>
</dbReference>
<feature type="binding site" evidence="12">
    <location>
        <position position="66"/>
    </location>
    <ligand>
        <name>Zn(2+)</name>
        <dbReference type="ChEBI" id="CHEBI:29105"/>
        <note>catalytic</note>
    </ligand>
</feature>
<dbReference type="GO" id="GO:0072527">
    <property type="term" value="P:pyrimidine-containing compound metabolic process"/>
    <property type="evidence" value="ECO:0007669"/>
    <property type="project" value="UniProtKB-ARBA"/>
</dbReference>
<accession>A0A1B6DB74</accession>
<evidence type="ECO:0000256" key="1">
    <source>
        <dbReference type="ARBA" id="ARBA00001947"/>
    </source>
</evidence>
<evidence type="ECO:0000256" key="5">
    <source>
        <dbReference type="ARBA" id="ARBA00022723"/>
    </source>
</evidence>
<evidence type="ECO:0000256" key="7">
    <source>
        <dbReference type="ARBA" id="ARBA00022833"/>
    </source>
</evidence>
<proteinExistence type="inferred from homology"/>
<dbReference type="CDD" id="cd01283">
    <property type="entry name" value="cytidine_deaminase"/>
    <property type="match status" value="1"/>
</dbReference>
<comment type="function">
    <text evidence="2 13">This enzyme scavenges exogenous and endogenous cytidine and 2'-deoxycytidine for UMP synthesis.</text>
</comment>
<dbReference type="GO" id="GO:0008270">
    <property type="term" value="F:zinc ion binding"/>
    <property type="evidence" value="ECO:0007669"/>
    <property type="project" value="UniProtKB-UniRule"/>
</dbReference>
<keyword evidence="6 13" id="KW-0378">Hydrolase</keyword>
<feature type="active site" description="Proton donor" evidence="10">
    <location>
        <position position="68"/>
    </location>
</feature>
<dbReference type="PROSITE" id="PS00903">
    <property type="entry name" value="CYT_DCMP_DEAMINASES_1"/>
    <property type="match status" value="1"/>
</dbReference>
<dbReference type="InterPro" id="IPR016192">
    <property type="entry name" value="APOBEC/CMP_deaminase_Zn-bd"/>
</dbReference>
<dbReference type="PROSITE" id="PS51747">
    <property type="entry name" value="CYT_DCMP_DEAMINASES_2"/>
    <property type="match status" value="1"/>
</dbReference>
<dbReference type="Pfam" id="PF00383">
    <property type="entry name" value="dCMP_cyt_deam_1"/>
    <property type="match status" value="1"/>
</dbReference>
<feature type="binding site" evidence="12">
    <location>
        <position position="100"/>
    </location>
    <ligand>
        <name>Zn(2+)</name>
        <dbReference type="ChEBI" id="CHEBI:29105"/>
        <note>catalytic</note>
    </ligand>
</feature>
<dbReference type="InterPro" id="IPR016193">
    <property type="entry name" value="Cytidine_deaminase-like"/>
</dbReference>
<sequence>MTTVICFLYYVSEKHEQELVKLSIEAREKAYCPYSNFAVGAALLCDDGTIFKGCNVENAAYGPSICAERTAIVKAVSEGYKEFSAIAVVSEQEGKFPSPCGICRQVICEFAGQKDIVVFLPKLDLSQVLVSSIRLLLPYGFRF</sequence>
<dbReference type="InterPro" id="IPR006262">
    <property type="entry name" value="Cyt_deam_tetra"/>
</dbReference>
<comment type="catalytic activity">
    <reaction evidence="13">
        <text>2'-deoxycytidine + H2O + H(+) = 2'-deoxyuridine + NH4(+)</text>
        <dbReference type="Rhea" id="RHEA:13433"/>
        <dbReference type="ChEBI" id="CHEBI:15377"/>
        <dbReference type="ChEBI" id="CHEBI:15378"/>
        <dbReference type="ChEBI" id="CHEBI:15698"/>
        <dbReference type="ChEBI" id="CHEBI:16450"/>
        <dbReference type="ChEBI" id="CHEBI:28938"/>
        <dbReference type="EC" id="3.5.4.5"/>
    </reaction>
</comment>
<evidence type="ECO:0000256" key="12">
    <source>
        <dbReference type="PIRSR" id="PIRSR606262-3"/>
    </source>
</evidence>
<keyword evidence="5 12" id="KW-0479">Metal-binding</keyword>
<evidence type="ECO:0000256" key="2">
    <source>
        <dbReference type="ARBA" id="ARBA00003949"/>
    </source>
</evidence>
<dbReference type="PANTHER" id="PTHR11644:SF2">
    <property type="entry name" value="CYTIDINE DEAMINASE"/>
    <property type="match status" value="1"/>
</dbReference>
<dbReference type="EC" id="3.5.4.5" evidence="4 13"/>
<evidence type="ECO:0000256" key="6">
    <source>
        <dbReference type="ARBA" id="ARBA00022801"/>
    </source>
</evidence>
<feature type="binding site" evidence="12">
    <location>
        <position position="103"/>
    </location>
    <ligand>
        <name>Zn(2+)</name>
        <dbReference type="ChEBI" id="CHEBI:29105"/>
        <note>catalytic</note>
    </ligand>
</feature>
<dbReference type="NCBIfam" id="NF004064">
    <property type="entry name" value="PRK05578.1"/>
    <property type="match status" value="1"/>
</dbReference>
<evidence type="ECO:0000256" key="8">
    <source>
        <dbReference type="ARBA" id="ARBA00032005"/>
    </source>
</evidence>
<name>A0A1B6DB74_9HEMI</name>
<dbReference type="GO" id="GO:0042802">
    <property type="term" value="F:identical protein binding"/>
    <property type="evidence" value="ECO:0007669"/>
    <property type="project" value="UniProtKB-ARBA"/>
</dbReference>
<evidence type="ECO:0000256" key="13">
    <source>
        <dbReference type="RuleBase" id="RU364006"/>
    </source>
</evidence>
<feature type="binding site" evidence="11">
    <location>
        <begin position="55"/>
        <end position="61"/>
    </location>
    <ligand>
        <name>substrate</name>
    </ligand>
</feature>
<evidence type="ECO:0000256" key="3">
    <source>
        <dbReference type="ARBA" id="ARBA00006576"/>
    </source>
</evidence>
<dbReference type="PANTHER" id="PTHR11644">
    <property type="entry name" value="CYTIDINE DEAMINASE"/>
    <property type="match status" value="1"/>
</dbReference>
<dbReference type="GO" id="GO:0055086">
    <property type="term" value="P:nucleobase-containing small molecule metabolic process"/>
    <property type="evidence" value="ECO:0007669"/>
    <property type="project" value="UniProtKB-ARBA"/>
</dbReference>
<dbReference type="GO" id="GO:0005829">
    <property type="term" value="C:cytosol"/>
    <property type="evidence" value="ECO:0007669"/>
    <property type="project" value="TreeGrafter"/>
</dbReference>
<keyword evidence="7 12" id="KW-0862">Zinc</keyword>